<evidence type="ECO:0000313" key="1">
    <source>
        <dbReference type="EMBL" id="KAL0132850.1"/>
    </source>
</evidence>
<comment type="caution">
    <text evidence="1">The sequence shown here is derived from an EMBL/GenBank/DDBJ whole genome shotgun (WGS) entry which is preliminary data.</text>
</comment>
<organism evidence="1 2">
    <name type="scientific">Cardiocondyla obscurior</name>
    <dbReference type="NCBI Taxonomy" id="286306"/>
    <lineage>
        <taxon>Eukaryota</taxon>
        <taxon>Metazoa</taxon>
        <taxon>Ecdysozoa</taxon>
        <taxon>Arthropoda</taxon>
        <taxon>Hexapoda</taxon>
        <taxon>Insecta</taxon>
        <taxon>Pterygota</taxon>
        <taxon>Neoptera</taxon>
        <taxon>Endopterygota</taxon>
        <taxon>Hymenoptera</taxon>
        <taxon>Apocrita</taxon>
        <taxon>Aculeata</taxon>
        <taxon>Formicoidea</taxon>
        <taxon>Formicidae</taxon>
        <taxon>Myrmicinae</taxon>
        <taxon>Cardiocondyla</taxon>
    </lineage>
</organism>
<dbReference type="EMBL" id="JADYXP020000001">
    <property type="protein sequence ID" value="KAL0132850.1"/>
    <property type="molecule type" value="Genomic_DNA"/>
</dbReference>
<keyword evidence="2" id="KW-1185">Reference proteome</keyword>
<name>A0AAW2GZX8_9HYME</name>
<accession>A0AAW2GZX8</accession>
<sequence length="161" mass="18129">MAGLMTLAKELRTMGPTANAEYLVNRWKAFCASTGITVMIETRAFGPLMVQTFHSHISAWQTWIKIQTSVKRDILDSALRPFSVRTNELHTCGMRSIITMCNFISAQNKTIIISAVARQACELFTAYTNLRAIHSDKSPYIRVYPLKGSERKQILVTGNLM</sequence>
<gene>
    <name evidence="1" type="ORF">PUN28_000510</name>
</gene>
<dbReference type="AlphaFoldDB" id="A0AAW2GZX8"/>
<reference evidence="1 2" key="1">
    <citation type="submission" date="2023-03" db="EMBL/GenBank/DDBJ databases">
        <title>High recombination rates correlate with genetic variation in Cardiocondyla obscurior ants.</title>
        <authorList>
            <person name="Errbii M."/>
        </authorList>
    </citation>
    <scope>NUCLEOTIDE SEQUENCE [LARGE SCALE GENOMIC DNA]</scope>
    <source>
        <strain evidence="1">Alpha-2009</strain>
        <tissue evidence="1">Whole body</tissue>
    </source>
</reference>
<dbReference type="Proteomes" id="UP001430953">
    <property type="component" value="Unassembled WGS sequence"/>
</dbReference>
<protein>
    <submittedName>
        <fullName evidence="1">Uncharacterized protein</fullName>
    </submittedName>
</protein>
<evidence type="ECO:0000313" key="2">
    <source>
        <dbReference type="Proteomes" id="UP001430953"/>
    </source>
</evidence>
<proteinExistence type="predicted"/>